<evidence type="ECO:0000313" key="2">
    <source>
        <dbReference type="EMBL" id="RSL98105.1"/>
    </source>
</evidence>
<accession>A0A428T7T9</accession>
<keyword evidence="3" id="KW-1185">Reference proteome</keyword>
<feature type="compositionally biased region" description="Basic and acidic residues" evidence="1">
    <location>
        <begin position="47"/>
        <end position="62"/>
    </location>
</feature>
<protein>
    <submittedName>
        <fullName evidence="2">Uncharacterized protein</fullName>
    </submittedName>
</protein>
<sequence>MDTGSWTLNRGHWGPSTLHPALLLETVVGSKATQSRTRSRNQTSPPREVHETQPPDGHELFTTHRCSR</sequence>
<dbReference type="AlphaFoldDB" id="A0A428T7T9"/>
<comment type="caution">
    <text evidence="2">The sequence shown here is derived from an EMBL/GenBank/DDBJ whole genome shotgun (WGS) entry which is preliminary data.</text>
</comment>
<dbReference type="EMBL" id="NIZV01000242">
    <property type="protein sequence ID" value="RSL98105.1"/>
    <property type="molecule type" value="Genomic_DNA"/>
</dbReference>
<feature type="compositionally biased region" description="Polar residues" evidence="1">
    <location>
        <begin position="31"/>
        <end position="45"/>
    </location>
</feature>
<gene>
    <name evidence="2" type="ORF">CDV31_012751</name>
</gene>
<proteinExistence type="predicted"/>
<organism evidence="2 3">
    <name type="scientific">Fusarium ambrosium</name>
    <dbReference type="NCBI Taxonomy" id="131363"/>
    <lineage>
        <taxon>Eukaryota</taxon>
        <taxon>Fungi</taxon>
        <taxon>Dikarya</taxon>
        <taxon>Ascomycota</taxon>
        <taxon>Pezizomycotina</taxon>
        <taxon>Sordariomycetes</taxon>
        <taxon>Hypocreomycetidae</taxon>
        <taxon>Hypocreales</taxon>
        <taxon>Nectriaceae</taxon>
        <taxon>Fusarium</taxon>
        <taxon>Fusarium solani species complex</taxon>
    </lineage>
</organism>
<name>A0A428T7T9_9HYPO</name>
<dbReference type="Proteomes" id="UP000288429">
    <property type="component" value="Unassembled WGS sequence"/>
</dbReference>
<evidence type="ECO:0000256" key="1">
    <source>
        <dbReference type="SAM" id="MobiDB-lite"/>
    </source>
</evidence>
<evidence type="ECO:0000313" key="3">
    <source>
        <dbReference type="Proteomes" id="UP000288429"/>
    </source>
</evidence>
<reference evidence="2 3" key="1">
    <citation type="submission" date="2017-06" db="EMBL/GenBank/DDBJ databases">
        <title>Cmopartive genomic analysis of Ambrosia Fusariam Clade fungi.</title>
        <authorList>
            <person name="Stajich J.E."/>
            <person name="Carrillo J."/>
            <person name="Kijimoto T."/>
            <person name="Eskalen A."/>
            <person name="O'Donnell K."/>
            <person name="Kasson M."/>
        </authorList>
    </citation>
    <scope>NUCLEOTIDE SEQUENCE [LARGE SCALE GENOMIC DNA]</scope>
    <source>
        <strain evidence="2 3">NRRL 20438</strain>
    </source>
</reference>
<feature type="region of interest" description="Disordered" evidence="1">
    <location>
        <begin position="27"/>
        <end position="68"/>
    </location>
</feature>